<dbReference type="AlphaFoldDB" id="A0A2N8UNL6"/>
<dbReference type="GO" id="GO:0030267">
    <property type="term" value="F:glyoxylate reductase (NADPH) activity"/>
    <property type="evidence" value="ECO:0007669"/>
    <property type="project" value="TreeGrafter"/>
</dbReference>
<name>A0A2N8UNL6_9BASI</name>
<reference evidence="3 4" key="1">
    <citation type="submission" date="2017-02" db="EMBL/GenBank/DDBJ databases">
        <authorList>
            <person name="Peterson S.W."/>
        </authorList>
    </citation>
    <scope>NUCLEOTIDE SEQUENCE [LARGE SCALE GENOMIC DNA]</scope>
    <source>
        <strain evidence="3 4">SRS1_H2-8</strain>
    </source>
</reference>
<evidence type="ECO:0000313" key="4">
    <source>
        <dbReference type="Proteomes" id="UP000239563"/>
    </source>
</evidence>
<dbReference type="GO" id="GO:0016618">
    <property type="term" value="F:hydroxypyruvate reductase [NAD(P)H] activity"/>
    <property type="evidence" value="ECO:0007669"/>
    <property type="project" value="TreeGrafter"/>
</dbReference>
<organism evidence="3 4">
    <name type="scientific">Sporisorium reilianum f. sp. reilianum</name>
    <dbReference type="NCBI Taxonomy" id="72559"/>
    <lineage>
        <taxon>Eukaryota</taxon>
        <taxon>Fungi</taxon>
        <taxon>Dikarya</taxon>
        <taxon>Basidiomycota</taxon>
        <taxon>Ustilaginomycotina</taxon>
        <taxon>Ustilaginomycetes</taxon>
        <taxon>Ustilaginales</taxon>
        <taxon>Ustilaginaceae</taxon>
        <taxon>Sporisorium</taxon>
    </lineage>
</organism>
<sequence>MVNLCIAPHDPSALCLSPSLLTTLLPARLLSRLTIDPHPTATTTALLWLPNIAQNDTSAQLRALLLSTPSLKFVQLPMTGVEDFLPLMRERRDIVWCSARGCYSALVAEHALALALALMRGLAGNAGTAGESDSLRAKNVLIVGRGSIATELSALLAPFQCTVHCVGSDTTTDELHAAAKHAEVAFIACPLTPNTHGLFNTTLLACLPSTALLVNIARAQIIHTPALIASLSTNPHQRAALDVIHYTCDDEKMELERLQREGRVLLTDHAAIPPNLIPALLGERLRCNLQVLVDAHEGRVGEARWKGRVDVDKGY</sequence>
<keyword evidence="1" id="KW-0560">Oxidoreductase</keyword>
<evidence type="ECO:0000259" key="2">
    <source>
        <dbReference type="Pfam" id="PF02826"/>
    </source>
</evidence>
<dbReference type="Proteomes" id="UP000239563">
    <property type="component" value="Chromosome XXII"/>
</dbReference>
<dbReference type="GO" id="GO:0051287">
    <property type="term" value="F:NAD binding"/>
    <property type="evidence" value="ECO:0007669"/>
    <property type="project" value="InterPro"/>
</dbReference>
<dbReference type="Pfam" id="PF02826">
    <property type="entry name" value="2-Hacid_dh_C"/>
    <property type="match status" value="1"/>
</dbReference>
<dbReference type="SUPFAM" id="SSF51735">
    <property type="entry name" value="NAD(P)-binding Rossmann-fold domains"/>
    <property type="match status" value="1"/>
</dbReference>
<proteinExistence type="predicted"/>
<dbReference type="GO" id="GO:0005829">
    <property type="term" value="C:cytosol"/>
    <property type="evidence" value="ECO:0007669"/>
    <property type="project" value="TreeGrafter"/>
</dbReference>
<dbReference type="InterPro" id="IPR006140">
    <property type="entry name" value="D-isomer_DH_NAD-bd"/>
</dbReference>
<protein>
    <recommendedName>
        <fullName evidence="2">D-isomer specific 2-hydroxyacid dehydrogenase NAD-binding domain-containing protein</fullName>
    </recommendedName>
</protein>
<feature type="domain" description="D-isomer specific 2-hydroxyacid dehydrogenase NAD-binding" evidence="2">
    <location>
        <begin position="130"/>
        <end position="271"/>
    </location>
</feature>
<evidence type="ECO:0000256" key="1">
    <source>
        <dbReference type="ARBA" id="ARBA00023002"/>
    </source>
</evidence>
<evidence type="ECO:0000313" key="3">
    <source>
        <dbReference type="EMBL" id="SJX66487.1"/>
    </source>
</evidence>
<dbReference type="InterPro" id="IPR036291">
    <property type="entry name" value="NAD(P)-bd_dom_sf"/>
</dbReference>
<gene>
    <name evidence="3" type="ORF">SRS1_11306</name>
</gene>
<accession>A0A2N8UNL6</accession>
<dbReference type="EMBL" id="LT795075">
    <property type="protein sequence ID" value="SJX66487.1"/>
    <property type="molecule type" value="Genomic_DNA"/>
</dbReference>
<dbReference type="PANTHER" id="PTHR10996">
    <property type="entry name" value="2-HYDROXYACID DEHYDROGENASE-RELATED"/>
    <property type="match status" value="1"/>
</dbReference>
<dbReference type="PANTHER" id="PTHR10996:SF277">
    <property type="entry name" value="GLYOXYLATE REDUCTASE_HYDROXYPYRUVATE REDUCTASE"/>
    <property type="match status" value="1"/>
</dbReference>
<dbReference type="InterPro" id="IPR050223">
    <property type="entry name" value="D-isomer_2-hydroxyacid_DH"/>
</dbReference>
<dbReference type="Gene3D" id="3.40.50.720">
    <property type="entry name" value="NAD(P)-binding Rossmann-like Domain"/>
    <property type="match status" value="2"/>
</dbReference>